<dbReference type="EMBL" id="JAJOMB010000036">
    <property type="protein sequence ID" value="MCD5316889.1"/>
    <property type="molecule type" value="Genomic_DNA"/>
</dbReference>
<dbReference type="RefSeq" id="WP_231449741.1">
    <property type="nucleotide sequence ID" value="NZ_JAJOMB010000036.1"/>
</dbReference>
<dbReference type="InterPro" id="IPR029787">
    <property type="entry name" value="Nucleotide_cyclase"/>
</dbReference>
<dbReference type="SMART" id="SM00267">
    <property type="entry name" value="GGDEF"/>
    <property type="match status" value="1"/>
</dbReference>
<dbReference type="Pfam" id="PF00990">
    <property type="entry name" value="GGDEF"/>
    <property type="match status" value="1"/>
</dbReference>
<dbReference type="NCBIfam" id="TIGR00254">
    <property type="entry name" value="GGDEF"/>
    <property type="match status" value="1"/>
</dbReference>
<evidence type="ECO:0000259" key="2">
    <source>
        <dbReference type="PROSITE" id="PS50887"/>
    </source>
</evidence>
<evidence type="ECO:0000313" key="3">
    <source>
        <dbReference type="EMBL" id="MCD5316889.1"/>
    </source>
</evidence>
<reference evidence="3" key="1">
    <citation type="submission" date="2021-11" db="EMBL/GenBank/DDBJ databases">
        <title>Streptomyces corallinus and Kineosporia corallina sp. nov., two new coral-derived marine actinobacteria.</title>
        <authorList>
            <person name="Buangrab K."/>
            <person name="Sutthacheep M."/>
            <person name="Yeemin T."/>
            <person name="Harunari E."/>
            <person name="Igarashi Y."/>
            <person name="Sripreechasak P."/>
            <person name="Kanchanasin P."/>
            <person name="Tanasupawat S."/>
            <person name="Phongsopitanun W."/>
        </authorList>
    </citation>
    <scope>NUCLEOTIDE SEQUENCE</scope>
    <source>
        <strain evidence="3">JCM 31032</strain>
    </source>
</reference>
<dbReference type="SUPFAM" id="SSF55073">
    <property type="entry name" value="Nucleotide cyclase"/>
    <property type="match status" value="1"/>
</dbReference>
<dbReference type="AlphaFoldDB" id="A0A9X1NNB0"/>
<dbReference type="CDD" id="cd01949">
    <property type="entry name" value="GGDEF"/>
    <property type="match status" value="1"/>
</dbReference>
<dbReference type="InterPro" id="IPR043128">
    <property type="entry name" value="Rev_trsase/Diguanyl_cyclase"/>
</dbReference>
<dbReference type="Proteomes" id="UP001138997">
    <property type="component" value="Unassembled WGS sequence"/>
</dbReference>
<evidence type="ECO:0000256" key="1">
    <source>
        <dbReference type="SAM" id="Phobius"/>
    </source>
</evidence>
<dbReference type="PANTHER" id="PTHR46663:SF2">
    <property type="entry name" value="GGDEF DOMAIN-CONTAINING PROTEIN"/>
    <property type="match status" value="1"/>
</dbReference>
<keyword evidence="1" id="KW-1133">Transmembrane helix</keyword>
<dbReference type="InterPro" id="IPR000160">
    <property type="entry name" value="GGDEF_dom"/>
</dbReference>
<accession>A0A9X1NNB0</accession>
<keyword evidence="1" id="KW-0472">Membrane</keyword>
<feature type="transmembrane region" description="Helical" evidence="1">
    <location>
        <begin position="36"/>
        <end position="53"/>
    </location>
</feature>
<name>A0A9X1NNB0_9ACTN</name>
<sequence length="284" mass="31302">MPARSSVRGSFPDERTRMKAHDLQRMSSQHRAHHRLVVLLWWATGMIAIWQALAGARMRRSLQHAEKARDTDMLTGLPNRRHLEHVLSASRVRQRPVMVGLLDLNRFKQVNDTYGHACGDLLLVAVAVRLQQAMHGCGVVARLGGDEFAVVWHSLPGLPATERISAATAESEAQRVITMMADRAVTLDGTRVPVGGSLGVVITASWGPGQGAQALHEADQAMYVAKQQSQQGGDSVHVRSMNDLSGTERRLGWRAGDVPDSTQDETARNVFERMFLLARLGIQR</sequence>
<comment type="caution">
    <text evidence="3">The sequence shown here is derived from an EMBL/GenBank/DDBJ whole genome shotgun (WGS) entry which is preliminary data.</text>
</comment>
<keyword evidence="4" id="KW-1185">Reference proteome</keyword>
<protein>
    <submittedName>
        <fullName evidence="3">GGDEF domain-containing protein</fullName>
    </submittedName>
</protein>
<dbReference type="PANTHER" id="PTHR46663">
    <property type="entry name" value="DIGUANYLATE CYCLASE DGCT-RELATED"/>
    <property type="match status" value="1"/>
</dbReference>
<evidence type="ECO:0000313" key="4">
    <source>
        <dbReference type="Proteomes" id="UP001138997"/>
    </source>
</evidence>
<dbReference type="PROSITE" id="PS50887">
    <property type="entry name" value="GGDEF"/>
    <property type="match status" value="1"/>
</dbReference>
<feature type="domain" description="GGDEF" evidence="2">
    <location>
        <begin position="95"/>
        <end position="241"/>
    </location>
</feature>
<gene>
    <name evidence="3" type="ORF">LR394_38935</name>
</gene>
<organism evidence="3 4">
    <name type="scientific">Kineosporia babensis</name>
    <dbReference type="NCBI Taxonomy" id="499548"/>
    <lineage>
        <taxon>Bacteria</taxon>
        <taxon>Bacillati</taxon>
        <taxon>Actinomycetota</taxon>
        <taxon>Actinomycetes</taxon>
        <taxon>Kineosporiales</taxon>
        <taxon>Kineosporiaceae</taxon>
        <taxon>Kineosporia</taxon>
    </lineage>
</organism>
<dbReference type="InterPro" id="IPR052163">
    <property type="entry name" value="DGC-Regulatory_Protein"/>
</dbReference>
<proteinExistence type="predicted"/>
<keyword evidence="1" id="KW-0812">Transmembrane</keyword>
<dbReference type="Gene3D" id="3.30.70.270">
    <property type="match status" value="1"/>
</dbReference>